<reference evidence="1" key="2">
    <citation type="submission" date="2020-11" db="EMBL/GenBank/DDBJ databases">
        <authorList>
            <person name="McCartney M.A."/>
            <person name="Auch B."/>
            <person name="Kono T."/>
            <person name="Mallez S."/>
            <person name="Becker A."/>
            <person name="Gohl D.M."/>
            <person name="Silverstein K.A.T."/>
            <person name="Koren S."/>
            <person name="Bechman K.B."/>
            <person name="Herman A."/>
            <person name="Abrahante J.E."/>
            <person name="Garbe J."/>
        </authorList>
    </citation>
    <scope>NUCLEOTIDE SEQUENCE</scope>
    <source>
        <strain evidence="1">Duluth1</strain>
        <tissue evidence="1">Whole animal</tissue>
    </source>
</reference>
<organism evidence="1 2">
    <name type="scientific">Dreissena polymorpha</name>
    <name type="common">Zebra mussel</name>
    <name type="synonym">Mytilus polymorpha</name>
    <dbReference type="NCBI Taxonomy" id="45954"/>
    <lineage>
        <taxon>Eukaryota</taxon>
        <taxon>Metazoa</taxon>
        <taxon>Spiralia</taxon>
        <taxon>Lophotrochozoa</taxon>
        <taxon>Mollusca</taxon>
        <taxon>Bivalvia</taxon>
        <taxon>Autobranchia</taxon>
        <taxon>Heteroconchia</taxon>
        <taxon>Euheterodonta</taxon>
        <taxon>Imparidentia</taxon>
        <taxon>Neoheterodontei</taxon>
        <taxon>Myida</taxon>
        <taxon>Dreissenoidea</taxon>
        <taxon>Dreissenidae</taxon>
        <taxon>Dreissena</taxon>
    </lineage>
</organism>
<keyword evidence="2" id="KW-1185">Reference proteome</keyword>
<gene>
    <name evidence="1" type="ORF">DPMN_104080</name>
</gene>
<evidence type="ECO:0000313" key="2">
    <source>
        <dbReference type="Proteomes" id="UP000828390"/>
    </source>
</evidence>
<dbReference type="EMBL" id="JAIWYP010000004">
    <property type="protein sequence ID" value="KAH3830825.1"/>
    <property type="molecule type" value="Genomic_DNA"/>
</dbReference>
<name>A0A9D4JZR3_DREPO</name>
<proteinExistence type="predicted"/>
<reference evidence="1" key="1">
    <citation type="journal article" date="2019" name="bioRxiv">
        <title>The Genome of the Zebra Mussel, Dreissena polymorpha: A Resource for Invasive Species Research.</title>
        <authorList>
            <person name="McCartney M.A."/>
            <person name="Auch B."/>
            <person name="Kono T."/>
            <person name="Mallez S."/>
            <person name="Zhang Y."/>
            <person name="Obille A."/>
            <person name="Becker A."/>
            <person name="Abrahante J.E."/>
            <person name="Garbe J."/>
            <person name="Badalamenti J.P."/>
            <person name="Herman A."/>
            <person name="Mangelson H."/>
            <person name="Liachko I."/>
            <person name="Sullivan S."/>
            <person name="Sone E.D."/>
            <person name="Koren S."/>
            <person name="Silverstein K.A.T."/>
            <person name="Beckman K.B."/>
            <person name="Gohl D.M."/>
        </authorList>
    </citation>
    <scope>NUCLEOTIDE SEQUENCE</scope>
    <source>
        <strain evidence="1">Duluth1</strain>
        <tissue evidence="1">Whole animal</tissue>
    </source>
</reference>
<dbReference type="Proteomes" id="UP000828390">
    <property type="component" value="Unassembled WGS sequence"/>
</dbReference>
<evidence type="ECO:0000313" key="1">
    <source>
        <dbReference type="EMBL" id="KAH3830825.1"/>
    </source>
</evidence>
<sequence length="50" mass="5576">MLLIWGDAGFGLKTLIRSGVEVDGRWFLDTHSTIRSASVDIATHYRDNLA</sequence>
<protein>
    <submittedName>
        <fullName evidence="1">Uncharacterized protein</fullName>
    </submittedName>
</protein>
<dbReference type="AlphaFoldDB" id="A0A9D4JZR3"/>
<accession>A0A9D4JZR3</accession>
<comment type="caution">
    <text evidence="1">The sequence shown here is derived from an EMBL/GenBank/DDBJ whole genome shotgun (WGS) entry which is preliminary data.</text>
</comment>